<dbReference type="CDD" id="cd07043">
    <property type="entry name" value="STAS_anti-anti-sigma_factors"/>
    <property type="match status" value="1"/>
</dbReference>
<dbReference type="Pfam" id="PF13466">
    <property type="entry name" value="STAS_2"/>
    <property type="match status" value="1"/>
</dbReference>
<dbReference type="PANTHER" id="PTHR33495">
    <property type="entry name" value="ANTI-SIGMA FACTOR ANTAGONIST TM_1081-RELATED-RELATED"/>
    <property type="match status" value="1"/>
</dbReference>
<evidence type="ECO:0000259" key="3">
    <source>
        <dbReference type="PROSITE" id="PS50801"/>
    </source>
</evidence>
<reference evidence="4 5" key="1">
    <citation type="journal article" date="2019" name="Int. J. Syst. Evol. Microbiol.">
        <title>The Global Catalogue of Microorganisms (GCM) 10K type strain sequencing project: providing services to taxonomists for standard genome sequencing and annotation.</title>
        <authorList>
            <consortium name="The Broad Institute Genomics Platform"/>
            <consortium name="The Broad Institute Genome Sequencing Center for Infectious Disease"/>
            <person name="Wu L."/>
            <person name="Ma J."/>
        </authorList>
    </citation>
    <scope>NUCLEOTIDE SEQUENCE [LARGE SCALE GENOMIC DNA]</scope>
    <source>
        <strain evidence="4 5">JCM 6833</strain>
    </source>
</reference>
<gene>
    <name evidence="4" type="ORF">GCM10010411_79040</name>
</gene>
<evidence type="ECO:0000313" key="5">
    <source>
        <dbReference type="Proteomes" id="UP001501509"/>
    </source>
</evidence>
<comment type="caution">
    <text evidence="4">The sequence shown here is derived from an EMBL/GenBank/DDBJ whole genome shotgun (WGS) entry which is preliminary data.</text>
</comment>
<sequence>MDALRLTTRYHGGSAIIVITGSLDICGTHPLQDRLREVLRQLSDGDPAARLVLDTSGITFIDAAGLGALISVQNEARRHPIPLLLTAPSPALHRVLELTKLGDHFTTLPTPDADLATAHPVRQLPQA</sequence>
<protein>
    <recommendedName>
        <fullName evidence="2">Anti-sigma factor antagonist</fullName>
    </recommendedName>
</protein>
<evidence type="ECO:0000313" key="4">
    <source>
        <dbReference type="EMBL" id="GAA2629593.1"/>
    </source>
</evidence>
<dbReference type="SUPFAM" id="SSF52091">
    <property type="entry name" value="SpoIIaa-like"/>
    <property type="match status" value="1"/>
</dbReference>
<dbReference type="InterPro" id="IPR036513">
    <property type="entry name" value="STAS_dom_sf"/>
</dbReference>
<name>A0ABN3QLG6_9ACTN</name>
<proteinExistence type="inferred from homology"/>
<accession>A0ABN3QLG6</accession>
<evidence type="ECO:0000256" key="2">
    <source>
        <dbReference type="RuleBase" id="RU003749"/>
    </source>
</evidence>
<comment type="similarity">
    <text evidence="1 2">Belongs to the anti-sigma-factor antagonist family.</text>
</comment>
<organism evidence="4 5">
    <name type="scientific">Actinomadura fulvescens</name>
    <dbReference type="NCBI Taxonomy" id="46160"/>
    <lineage>
        <taxon>Bacteria</taxon>
        <taxon>Bacillati</taxon>
        <taxon>Actinomycetota</taxon>
        <taxon>Actinomycetes</taxon>
        <taxon>Streptosporangiales</taxon>
        <taxon>Thermomonosporaceae</taxon>
        <taxon>Actinomadura</taxon>
    </lineage>
</organism>
<dbReference type="NCBIfam" id="TIGR00377">
    <property type="entry name" value="ant_ant_sig"/>
    <property type="match status" value="1"/>
</dbReference>
<dbReference type="InterPro" id="IPR002645">
    <property type="entry name" value="STAS_dom"/>
</dbReference>
<dbReference type="PROSITE" id="PS50801">
    <property type="entry name" value="STAS"/>
    <property type="match status" value="1"/>
</dbReference>
<dbReference type="InterPro" id="IPR058548">
    <property type="entry name" value="MlaB-like_STAS"/>
</dbReference>
<dbReference type="EMBL" id="BAAATD010000014">
    <property type="protein sequence ID" value="GAA2629593.1"/>
    <property type="molecule type" value="Genomic_DNA"/>
</dbReference>
<dbReference type="RefSeq" id="WP_344547624.1">
    <property type="nucleotide sequence ID" value="NZ_BAAATD010000014.1"/>
</dbReference>
<dbReference type="Gene3D" id="3.30.750.24">
    <property type="entry name" value="STAS domain"/>
    <property type="match status" value="1"/>
</dbReference>
<feature type="domain" description="STAS" evidence="3">
    <location>
        <begin position="4"/>
        <end position="127"/>
    </location>
</feature>
<dbReference type="Proteomes" id="UP001501509">
    <property type="component" value="Unassembled WGS sequence"/>
</dbReference>
<dbReference type="PANTHER" id="PTHR33495:SF2">
    <property type="entry name" value="ANTI-SIGMA FACTOR ANTAGONIST TM_1081-RELATED"/>
    <property type="match status" value="1"/>
</dbReference>
<evidence type="ECO:0000256" key="1">
    <source>
        <dbReference type="ARBA" id="ARBA00009013"/>
    </source>
</evidence>
<keyword evidence="5" id="KW-1185">Reference proteome</keyword>
<dbReference type="InterPro" id="IPR003658">
    <property type="entry name" value="Anti-sigma_ant"/>
</dbReference>